<dbReference type="GO" id="GO:0005737">
    <property type="term" value="C:cytoplasm"/>
    <property type="evidence" value="ECO:0007669"/>
    <property type="project" value="UniProtKB-SubCell"/>
</dbReference>
<organism evidence="13 14">
    <name type="scientific">Apis cerana cerana</name>
    <name type="common">Oriental honeybee</name>
    <dbReference type="NCBI Taxonomy" id="94128"/>
    <lineage>
        <taxon>Eukaryota</taxon>
        <taxon>Metazoa</taxon>
        <taxon>Ecdysozoa</taxon>
        <taxon>Arthropoda</taxon>
        <taxon>Hexapoda</taxon>
        <taxon>Insecta</taxon>
        <taxon>Pterygota</taxon>
        <taxon>Neoptera</taxon>
        <taxon>Endopterygota</taxon>
        <taxon>Hymenoptera</taxon>
        <taxon>Apocrita</taxon>
        <taxon>Aculeata</taxon>
        <taxon>Apoidea</taxon>
        <taxon>Anthophila</taxon>
        <taxon>Apidae</taxon>
        <taxon>Apis</taxon>
    </lineage>
</organism>
<dbReference type="PROSITE" id="PS01201">
    <property type="entry name" value="TUB_2"/>
    <property type="match status" value="1"/>
</dbReference>
<keyword evidence="8" id="KW-1133">Transmembrane helix</keyword>
<feature type="transmembrane region" description="Helical" evidence="8">
    <location>
        <begin position="589"/>
        <end position="613"/>
    </location>
</feature>
<evidence type="ECO:0000256" key="1">
    <source>
        <dbReference type="ARBA" id="ARBA00004123"/>
    </source>
</evidence>
<protein>
    <recommendedName>
        <fullName evidence="6">Tubby-like protein</fullName>
    </recommendedName>
</protein>
<gene>
    <name evidence="13" type="ORF">APICC_05480</name>
</gene>
<dbReference type="PANTHER" id="PTHR16517:SF7">
    <property type="entry name" value="PROTEIN KING TUBBY"/>
    <property type="match status" value="1"/>
</dbReference>
<dbReference type="PRINTS" id="PR01573">
    <property type="entry name" value="SUPERTUBBY"/>
</dbReference>
<dbReference type="SUPFAM" id="SSF54518">
    <property type="entry name" value="Tubby C-terminal domain-like"/>
    <property type="match status" value="1"/>
</dbReference>
<proteinExistence type="inferred from homology"/>
<evidence type="ECO:0000256" key="7">
    <source>
        <dbReference type="SAM" id="MobiDB-lite"/>
    </source>
</evidence>
<evidence type="ECO:0000256" key="4">
    <source>
        <dbReference type="ARBA" id="ARBA00022490"/>
    </source>
</evidence>
<keyword evidence="4" id="KW-0963">Cytoplasm</keyword>
<dbReference type="InterPro" id="IPR041871">
    <property type="entry name" value="MPP_TMEM62"/>
</dbReference>
<dbReference type="Gene3D" id="3.20.90.10">
    <property type="entry name" value="Tubby Protein, Chain A"/>
    <property type="match status" value="1"/>
</dbReference>
<feature type="signal peptide" evidence="9">
    <location>
        <begin position="1"/>
        <end position="25"/>
    </location>
</feature>
<feature type="domain" description="Tubby C-terminal" evidence="10">
    <location>
        <begin position="833"/>
        <end position="1077"/>
    </location>
</feature>
<dbReference type="Pfam" id="PF01167">
    <property type="entry name" value="Tub"/>
    <property type="match status" value="1"/>
</dbReference>
<evidence type="ECO:0000256" key="3">
    <source>
        <dbReference type="ARBA" id="ARBA00007129"/>
    </source>
</evidence>
<keyword evidence="9" id="KW-0732">Signal</keyword>
<keyword evidence="5" id="KW-0539">Nucleus</keyword>
<dbReference type="CDD" id="cd07401">
    <property type="entry name" value="MPP_TMEM62_N"/>
    <property type="match status" value="1"/>
</dbReference>
<dbReference type="Pfam" id="PF24394">
    <property type="entry name" value="TMEM62_C"/>
    <property type="match status" value="1"/>
</dbReference>
<evidence type="ECO:0000259" key="12">
    <source>
        <dbReference type="Pfam" id="PF24394"/>
    </source>
</evidence>
<dbReference type="InterPro" id="IPR018066">
    <property type="entry name" value="Tubby_C_CS"/>
</dbReference>
<dbReference type="Pfam" id="PF24384">
    <property type="entry name" value="Ig_TMM62"/>
    <property type="match status" value="1"/>
</dbReference>
<evidence type="ECO:0000256" key="2">
    <source>
        <dbReference type="ARBA" id="ARBA00004496"/>
    </source>
</evidence>
<dbReference type="Proteomes" id="UP000242457">
    <property type="component" value="Unassembled WGS sequence"/>
</dbReference>
<dbReference type="InterPro" id="IPR025659">
    <property type="entry name" value="Tubby-like_C"/>
</dbReference>
<feature type="chain" id="PRO_5012833282" description="Tubby-like protein" evidence="9">
    <location>
        <begin position="26"/>
        <end position="1082"/>
    </location>
</feature>
<feature type="transmembrane region" description="Helical" evidence="8">
    <location>
        <begin position="549"/>
        <end position="568"/>
    </location>
</feature>
<dbReference type="GO" id="GO:0061512">
    <property type="term" value="P:protein localization to cilium"/>
    <property type="evidence" value="ECO:0007669"/>
    <property type="project" value="TreeGrafter"/>
</dbReference>
<dbReference type="PROSITE" id="PS01200">
    <property type="entry name" value="TUB_1"/>
    <property type="match status" value="1"/>
</dbReference>
<dbReference type="InterPro" id="IPR056230">
    <property type="entry name" value="TMEM62_C"/>
</dbReference>
<dbReference type="PANTHER" id="PTHR16517">
    <property type="entry name" value="TUBBY-RELATED"/>
    <property type="match status" value="1"/>
</dbReference>
<dbReference type="GO" id="GO:0005929">
    <property type="term" value="C:cilium"/>
    <property type="evidence" value="ECO:0007669"/>
    <property type="project" value="TreeGrafter"/>
</dbReference>
<dbReference type="InterPro" id="IPR000007">
    <property type="entry name" value="Tubby_C"/>
</dbReference>
<feature type="transmembrane region" description="Helical" evidence="8">
    <location>
        <begin position="445"/>
        <end position="471"/>
    </location>
</feature>
<keyword evidence="8" id="KW-0472">Membrane</keyword>
<dbReference type="EMBL" id="KZ288219">
    <property type="protein sequence ID" value="PBC32267.1"/>
    <property type="molecule type" value="Genomic_DNA"/>
</dbReference>
<evidence type="ECO:0000256" key="9">
    <source>
        <dbReference type="SAM" id="SignalP"/>
    </source>
</evidence>
<dbReference type="InterPro" id="IPR056229">
    <property type="entry name" value="Ig_TMM62"/>
</dbReference>
<reference evidence="13 14" key="1">
    <citation type="submission" date="2014-07" db="EMBL/GenBank/DDBJ databases">
        <title>Genomic and transcriptomic analysis on Apis cerana provide comprehensive insights into honey bee biology.</title>
        <authorList>
            <person name="Diao Q."/>
            <person name="Sun L."/>
            <person name="Zheng H."/>
            <person name="Zheng H."/>
            <person name="Xu S."/>
            <person name="Wang S."/>
            <person name="Zeng Z."/>
            <person name="Hu F."/>
            <person name="Su S."/>
            <person name="Wu J."/>
        </authorList>
    </citation>
    <scope>NUCLEOTIDE SEQUENCE [LARGE SCALE GENOMIC DNA]</scope>
    <source>
        <tissue evidence="13">Pupae without intestine</tissue>
    </source>
</reference>
<dbReference type="AlphaFoldDB" id="A0A2A3EKL9"/>
<feature type="compositionally biased region" description="Polar residues" evidence="7">
    <location>
        <begin position="803"/>
        <end position="818"/>
    </location>
</feature>
<accession>A0A2A3EKL9</accession>
<dbReference type="GO" id="GO:0005634">
    <property type="term" value="C:nucleus"/>
    <property type="evidence" value="ECO:0007669"/>
    <property type="project" value="UniProtKB-SubCell"/>
</dbReference>
<evidence type="ECO:0000259" key="11">
    <source>
        <dbReference type="Pfam" id="PF24384"/>
    </source>
</evidence>
<evidence type="ECO:0000259" key="10">
    <source>
        <dbReference type="Pfam" id="PF01167"/>
    </source>
</evidence>
<comment type="subcellular location">
    <subcellularLocation>
        <location evidence="2">Cytoplasm</location>
    </subcellularLocation>
    <subcellularLocation>
        <location evidence="1">Nucleus</location>
    </subcellularLocation>
</comment>
<dbReference type="OrthoDB" id="27234at2759"/>
<feature type="domain" description="TMEM62 Ig-like" evidence="11">
    <location>
        <begin position="322"/>
        <end position="426"/>
    </location>
</feature>
<dbReference type="SUPFAM" id="SSF56300">
    <property type="entry name" value="Metallo-dependent phosphatases"/>
    <property type="match status" value="1"/>
</dbReference>
<evidence type="ECO:0000256" key="6">
    <source>
        <dbReference type="RuleBase" id="RU361125"/>
    </source>
</evidence>
<name>A0A2A3EKL9_APICC</name>
<evidence type="ECO:0000256" key="5">
    <source>
        <dbReference type="ARBA" id="ARBA00023242"/>
    </source>
</evidence>
<evidence type="ECO:0000313" key="13">
    <source>
        <dbReference type="EMBL" id="PBC32267.1"/>
    </source>
</evidence>
<comment type="similarity">
    <text evidence="3 6">Belongs to the TUB family.</text>
</comment>
<feature type="domain" description="TMEM62 C-terminal" evidence="12">
    <location>
        <begin position="448"/>
        <end position="580"/>
    </location>
</feature>
<keyword evidence="14" id="KW-1185">Reference proteome</keyword>
<evidence type="ECO:0000256" key="8">
    <source>
        <dbReference type="SAM" id="Phobius"/>
    </source>
</evidence>
<dbReference type="STRING" id="94128.A0A2A3EKL9"/>
<sequence length="1082" mass="124862">MKISKSTVILLVFVLMLSIFVANVADLINVDNHVLDDTLHNTDMKKKWSQPKFYDIGASFDHLIWFLQISDIHISIFQDPFRITELKEFCNITVGTIKPSVVLASGDLTDAKAKDKMGSKQILEEWQYYKRILDDTEISKRTLWLDVRGNHDNFNVLTLESKNNYYSNYSIQGKKHPRSYMYNINIGSKLYTFIAIDACLKPGPRRPFNFVGMLDEHEIKSIHSLVNKSKNSNTDFIIWFGHYPTSCILSQTNIRNIIGKHKESMVYLCGHYHTLGGAVPNMYTLQQAGFLELELADWKDNRMYRLGVIDHGQFSFIDIKHKEWPVVLITNPKHALYMMPRKENIMSVIKSTHIRILAFSIALIKIVEVQLDDKLWFECEHIKGPLYVLKWNTTNYREGIHTIRVRVTDIDGRETTIFQPFALDGSRLSFRILPRLILMSNVSNIFQFLFGTVLVLLVIPLCILRFLHILCERKQIHRPRFRIKFFHSWLRKLWILSTVDRLFFPLVLYALYLTVGPWAVGEVIENQTGIIFAWGTFIGNSFLPGAFTYAYGFFQLFSFHLPLMLILANRVDKRLQNTTKPNNKPLSKICFILQYLPIILLIIMQTCMAYFFWLAYGTLATILCPLRTWSIFLAMMLWHQVNTMPHSCLRFGLFSGNQLHVIVHIGNMTSLDLRQQKLEQQRQLIAQKMKQKRQSGAGGMVQASNISSTQLTSHSTKWMNPHKELRGYDGPLQFNISQTNTDLNTFIENKDMEARINEVSTEGNFYQAMETADCADEESSPIDIHSPSESLPCPSPLRVAPSDGSSTFISRENNSSSPELEGNVEGNIEHFVLQPANKKMHYKCRITRDRKGMDRGLYPTYFLHLERDYGKKIFLLAGRKRKKSTTSNYLISTDPTDLSRAGESYIGKLRSNLLGTQFTVYDNGYSLMKDDKRDDRFNPRQELAAVIYDTNVLGFKGPRKMTVIIPGMTSDQKRVEICPRDESETLLERWKTKNMDNLIELHNKTPVWNDDTQSYVLNFHGRVTQASVKNFQVVHDSDVDYVVMQFGRVAEDVFTMDYRFPLCTLQAFAIALSSFDSKLACE</sequence>
<dbReference type="FunFam" id="3.20.90.10:FF:000001">
    <property type="entry name" value="Tubby-like protein"/>
    <property type="match status" value="1"/>
</dbReference>
<feature type="region of interest" description="Disordered" evidence="7">
    <location>
        <begin position="799"/>
        <end position="822"/>
    </location>
</feature>
<dbReference type="Gene3D" id="3.60.21.10">
    <property type="match status" value="1"/>
</dbReference>
<dbReference type="InterPro" id="IPR029052">
    <property type="entry name" value="Metallo-depent_PP-like"/>
</dbReference>
<evidence type="ECO:0000313" key="14">
    <source>
        <dbReference type="Proteomes" id="UP000242457"/>
    </source>
</evidence>
<keyword evidence="8 13" id="KW-0812">Transmembrane</keyword>